<dbReference type="OrthoDB" id="292635at2"/>
<keyword evidence="1" id="KW-0472">Membrane</keyword>
<evidence type="ECO:0000256" key="1">
    <source>
        <dbReference type="SAM" id="Phobius"/>
    </source>
</evidence>
<keyword evidence="1" id="KW-0812">Transmembrane</keyword>
<dbReference type="Proteomes" id="UP000199518">
    <property type="component" value="Unassembled WGS sequence"/>
</dbReference>
<keyword evidence="3" id="KW-1185">Reference proteome</keyword>
<proteinExistence type="predicted"/>
<gene>
    <name evidence="2" type="ORF">SAMN05421753_10484</name>
</gene>
<dbReference type="AlphaFoldDB" id="A0A1I3E4Z8"/>
<reference evidence="3" key="1">
    <citation type="submission" date="2016-10" db="EMBL/GenBank/DDBJ databases">
        <authorList>
            <person name="Varghese N."/>
            <person name="Submissions S."/>
        </authorList>
    </citation>
    <scope>NUCLEOTIDE SEQUENCE [LARGE SCALE GENOMIC DNA]</scope>
    <source>
        <strain evidence="3">DSM 26348</strain>
    </source>
</reference>
<feature type="transmembrane region" description="Helical" evidence="1">
    <location>
        <begin position="64"/>
        <end position="81"/>
    </location>
</feature>
<sequence>MPLHRLNKLQLALLAALGGGLALSLCQLLGSVQGTNALLAFAACSLLVSVFYCRPALASLQSPFILIPLALLVMGGVSVVAGQQTEIGSGLAFTAVLAGMLLAACAILRVPQSVVQAEAAVPTETPLVVDVVKETLQFAELQAQDVVEEAEISDEEFEDLEPSELDDESGQIVHAWTRSRKRSEERLDGSVTVDFITGQRHAYVHVPFTPAFVRRPQADCECDDSDTFAAEFDVLQPYGGRLSVRRRGDATSPAAVEISISIIAPLSSARAA</sequence>
<protein>
    <submittedName>
        <fullName evidence="2">Uncharacterized protein</fullName>
    </submittedName>
</protein>
<organism evidence="2 3">
    <name type="scientific">Planctomicrobium piriforme</name>
    <dbReference type="NCBI Taxonomy" id="1576369"/>
    <lineage>
        <taxon>Bacteria</taxon>
        <taxon>Pseudomonadati</taxon>
        <taxon>Planctomycetota</taxon>
        <taxon>Planctomycetia</taxon>
        <taxon>Planctomycetales</taxon>
        <taxon>Planctomycetaceae</taxon>
        <taxon>Planctomicrobium</taxon>
    </lineage>
</organism>
<dbReference type="STRING" id="1576369.SAMN05421753_10484"/>
<keyword evidence="1" id="KW-1133">Transmembrane helix</keyword>
<feature type="transmembrane region" description="Helical" evidence="1">
    <location>
        <begin position="32"/>
        <end position="52"/>
    </location>
</feature>
<name>A0A1I3E4Z8_9PLAN</name>
<feature type="transmembrane region" description="Helical" evidence="1">
    <location>
        <begin position="87"/>
        <end position="108"/>
    </location>
</feature>
<evidence type="ECO:0000313" key="2">
    <source>
        <dbReference type="EMBL" id="SFH94092.1"/>
    </source>
</evidence>
<dbReference type="RefSeq" id="WP_092048453.1">
    <property type="nucleotide sequence ID" value="NZ_FOQD01000004.1"/>
</dbReference>
<dbReference type="EMBL" id="FOQD01000004">
    <property type="protein sequence ID" value="SFH94092.1"/>
    <property type="molecule type" value="Genomic_DNA"/>
</dbReference>
<accession>A0A1I3E4Z8</accession>
<evidence type="ECO:0000313" key="3">
    <source>
        <dbReference type="Proteomes" id="UP000199518"/>
    </source>
</evidence>